<name>A0A7S4QS77_9DINO</name>
<dbReference type="AlphaFoldDB" id="A0A7S4QS77"/>
<keyword evidence="1" id="KW-0175">Coiled coil</keyword>
<gene>
    <name evidence="2" type="ORF">AMON00008_LOCUS23755</name>
</gene>
<dbReference type="SUPFAM" id="SSF117892">
    <property type="entry name" value="Band 7/SPFH domain"/>
    <property type="match status" value="1"/>
</dbReference>
<reference evidence="2" key="1">
    <citation type="submission" date="2021-01" db="EMBL/GenBank/DDBJ databases">
        <authorList>
            <person name="Corre E."/>
            <person name="Pelletier E."/>
            <person name="Niang G."/>
            <person name="Scheremetjew M."/>
            <person name="Finn R."/>
            <person name="Kale V."/>
            <person name="Holt S."/>
            <person name="Cochrane G."/>
            <person name="Meng A."/>
            <person name="Brown T."/>
            <person name="Cohen L."/>
        </authorList>
    </citation>
    <scope>NUCLEOTIDE SEQUENCE</scope>
    <source>
        <strain evidence="2">CCMP3105</strain>
    </source>
</reference>
<feature type="coiled-coil region" evidence="1">
    <location>
        <begin position="331"/>
        <end position="380"/>
    </location>
</feature>
<accession>A0A7S4QS77</accession>
<organism evidence="2">
    <name type="scientific">Alexandrium monilatum</name>
    <dbReference type="NCBI Taxonomy" id="311494"/>
    <lineage>
        <taxon>Eukaryota</taxon>
        <taxon>Sar</taxon>
        <taxon>Alveolata</taxon>
        <taxon>Dinophyceae</taxon>
        <taxon>Gonyaulacales</taxon>
        <taxon>Pyrocystaceae</taxon>
        <taxon>Alexandrium</taxon>
    </lineage>
</organism>
<dbReference type="InterPro" id="IPR036013">
    <property type="entry name" value="Band_7/SPFH_dom_sf"/>
</dbReference>
<dbReference type="Gene3D" id="3.30.479.30">
    <property type="entry name" value="Band 7 domain"/>
    <property type="match status" value="1"/>
</dbReference>
<evidence type="ECO:0000313" key="2">
    <source>
        <dbReference type="EMBL" id="CAE4590059.1"/>
    </source>
</evidence>
<protein>
    <recommendedName>
        <fullName evidence="3">Band 7 domain-containing protein</fullName>
    </recommendedName>
</protein>
<sequence length="451" mass="50825">MLASLGTAGVTVGLEHALQFSLAAVVAAVLYHFREVIFTVQRPQPKMSMWGWVTIPQGEKWNVRLTSGKIRTVSGPDVIRVWGVSMEKLPQFSATHAQYLWVQFVDGRTQIIPGPSTVHMDGTVHKDIKVHDAVNLTDNEILVVYRDESIEGKGQGHGVTRHVVRGPCLHVPKNASEWTHQFNWHGSVSNDPDHNGRKVKGAVKFAKLRACPEQTYFDVEAVRTRDDALVTVKVMLFYRLKDIDVMLRETHDPTADFINSVSSDVIEFVAGKTFEEFKASTDQLNNLGVYQQLTSRARGIGFEVTRVVFRGYGAPSRLQKMHDDAIEKRTKLALDRENEDQEQRLQDMKLEREEARLRKRRQMDRETAAHERELQQAAHEARQEELLRDRKARLEHLASMKADLGLSGEQLSAYLLASEQGPPAKLIQVISKDAGCRDGGSHNGLIQIQDA</sequence>
<evidence type="ECO:0008006" key="3">
    <source>
        <dbReference type="Google" id="ProtNLM"/>
    </source>
</evidence>
<proteinExistence type="predicted"/>
<dbReference type="EMBL" id="HBNR01034619">
    <property type="protein sequence ID" value="CAE4590059.1"/>
    <property type="molecule type" value="Transcribed_RNA"/>
</dbReference>
<evidence type="ECO:0000256" key="1">
    <source>
        <dbReference type="SAM" id="Coils"/>
    </source>
</evidence>